<dbReference type="OrthoDB" id="3354680at2759"/>
<name>A0A438MSU0_EXOME</name>
<dbReference type="AlphaFoldDB" id="A0A438MSU0"/>
<accession>A0A438MSU0</accession>
<dbReference type="EMBL" id="NAJM01000056">
    <property type="protein sequence ID" value="RVX66756.1"/>
    <property type="molecule type" value="Genomic_DNA"/>
</dbReference>
<comment type="caution">
    <text evidence="1">The sequence shown here is derived from an EMBL/GenBank/DDBJ whole genome shotgun (WGS) entry which is preliminary data.</text>
</comment>
<proteinExistence type="predicted"/>
<protein>
    <submittedName>
        <fullName evidence="1">Uncharacterized protein</fullName>
    </submittedName>
</protein>
<reference evidence="1 2" key="1">
    <citation type="submission" date="2017-03" db="EMBL/GenBank/DDBJ databases">
        <title>Genomes of endolithic fungi from Antarctica.</title>
        <authorList>
            <person name="Coleine C."/>
            <person name="Masonjones S."/>
            <person name="Stajich J.E."/>
        </authorList>
    </citation>
    <scope>NUCLEOTIDE SEQUENCE [LARGE SCALE GENOMIC DNA]</scope>
    <source>
        <strain evidence="1 2">CCFEE 6314</strain>
    </source>
</reference>
<dbReference type="Proteomes" id="UP000288859">
    <property type="component" value="Unassembled WGS sequence"/>
</dbReference>
<gene>
    <name evidence="1" type="ORF">B0A52_08949</name>
</gene>
<sequence length="261" mass="28847">MASLPVRSKPLTLIAGTSAALLVTWGALINNRISPVKASAFEVRNEGLPLLMASNTCQVVVNPRHHMSFADQRTMHIRLPSSKRHWSDEEILSSFVQGFFGGWTLYPESLVLKLIRRRWVDFSAMNGQGAPLWSLNDVERGHLPPLGSKLFGAFQVVDRQIDVQTLKPGTDGTKSSYIDFGYGSEKSQFAGFHRFMVCRDKAVEATKNGATERDGMVTVIFASMTCNPTVNKPFAPSVLLGFHSVYASLLFREGIARVLSE</sequence>
<evidence type="ECO:0000313" key="2">
    <source>
        <dbReference type="Proteomes" id="UP000288859"/>
    </source>
</evidence>
<evidence type="ECO:0000313" key="1">
    <source>
        <dbReference type="EMBL" id="RVX66756.1"/>
    </source>
</evidence>
<organism evidence="1 2">
    <name type="scientific">Exophiala mesophila</name>
    <name type="common">Black yeast-like fungus</name>
    <dbReference type="NCBI Taxonomy" id="212818"/>
    <lineage>
        <taxon>Eukaryota</taxon>
        <taxon>Fungi</taxon>
        <taxon>Dikarya</taxon>
        <taxon>Ascomycota</taxon>
        <taxon>Pezizomycotina</taxon>
        <taxon>Eurotiomycetes</taxon>
        <taxon>Chaetothyriomycetidae</taxon>
        <taxon>Chaetothyriales</taxon>
        <taxon>Herpotrichiellaceae</taxon>
        <taxon>Exophiala</taxon>
    </lineage>
</organism>